<protein>
    <recommendedName>
        <fullName evidence="1">SCP2 domain-containing protein</fullName>
    </recommendedName>
</protein>
<dbReference type="Pfam" id="PF02036">
    <property type="entry name" value="SCP2"/>
    <property type="match status" value="1"/>
</dbReference>
<evidence type="ECO:0000313" key="2">
    <source>
        <dbReference type="EMBL" id="SVB00039.1"/>
    </source>
</evidence>
<proteinExistence type="predicted"/>
<feature type="domain" description="SCP2" evidence="1">
    <location>
        <begin position="51"/>
        <end position="113"/>
    </location>
</feature>
<gene>
    <name evidence="2" type="ORF">METZ01_LOCUS152893</name>
</gene>
<accession>A0A382AF83</accession>
<dbReference type="Gene3D" id="3.30.1050.10">
    <property type="entry name" value="SCP2 sterol-binding domain"/>
    <property type="match status" value="1"/>
</dbReference>
<dbReference type="InterPro" id="IPR036527">
    <property type="entry name" value="SCP2_sterol-bd_dom_sf"/>
</dbReference>
<reference evidence="2" key="1">
    <citation type="submission" date="2018-05" db="EMBL/GenBank/DDBJ databases">
        <authorList>
            <person name="Lanie J.A."/>
            <person name="Ng W.-L."/>
            <person name="Kazmierczak K.M."/>
            <person name="Andrzejewski T.M."/>
            <person name="Davidsen T.M."/>
            <person name="Wayne K.J."/>
            <person name="Tettelin H."/>
            <person name="Glass J.I."/>
            <person name="Rusch D."/>
            <person name="Podicherti R."/>
            <person name="Tsui H.-C.T."/>
            <person name="Winkler M.E."/>
        </authorList>
    </citation>
    <scope>NUCLEOTIDE SEQUENCE</scope>
</reference>
<dbReference type="SUPFAM" id="SSF55718">
    <property type="entry name" value="SCP-like"/>
    <property type="match status" value="1"/>
</dbReference>
<organism evidence="2">
    <name type="scientific">marine metagenome</name>
    <dbReference type="NCBI Taxonomy" id="408172"/>
    <lineage>
        <taxon>unclassified sequences</taxon>
        <taxon>metagenomes</taxon>
        <taxon>ecological metagenomes</taxon>
    </lineage>
</organism>
<dbReference type="AlphaFoldDB" id="A0A382AF83"/>
<dbReference type="EMBL" id="UINC01025095">
    <property type="protein sequence ID" value="SVB00039.1"/>
    <property type="molecule type" value="Genomic_DNA"/>
</dbReference>
<name>A0A382AF83_9ZZZZ</name>
<sequence>VALSSHSKTAPGEPHRLHCVEFLSDDWFVAANKALQGVEIGEAQLVVAHVLGDTSLHIALSGGRASIGHGTNGADVTLQQPSEVAAAVREGSLSALTAIQEGLIDVEGDVGALIDAAEALGAVDKALSELT</sequence>
<feature type="non-terminal residue" evidence="2">
    <location>
        <position position="1"/>
    </location>
</feature>
<dbReference type="InterPro" id="IPR003033">
    <property type="entry name" value="SCP2_sterol-bd_dom"/>
</dbReference>
<evidence type="ECO:0000259" key="1">
    <source>
        <dbReference type="Pfam" id="PF02036"/>
    </source>
</evidence>